<evidence type="ECO:0000256" key="5">
    <source>
        <dbReference type="PROSITE-ProRule" id="PRU00042"/>
    </source>
</evidence>
<feature type="domain" description="C2H2-type" evidence="6">
    <location>
        <begin position="206"/>
        <end position="230"/>
    </location>
</feature>
<dbReference type="InterPro" id="IPR022755">
    <property type="entry name" value="Znf_C2H2_jaz"/>
</dbReference>
<proteinExistence type="predicted"/>
<evidence type="ECO:0000313" key="8">
    <source>
        <dbReference type="Proteomes" id="UP000053647"/>
    </source>
</evidence>
<evidence type="ECO:0000256" key="2">
    <source>
        <dbReference type="ARBA" id="ARBA00022737"/>
    </source>
</evidence>
<keyword evidence="3 5" id="KW-0863">Zinc-finger</keyword>
<accession>A0A0C9TQ63</accession>
<dbReference type="Pfam" id="PF12874">
    <property type="entry name" value="zf-met"/>
    <property type="match status" value="2"/>
</dbReference>
<dbReference type="GO" id="GO:0005634">
    <property type="term" value="C:nucleus"/>
    <property type="evidence" value="ECO:0007669"/>
    <property type="project" value="TreeGrafter"/>
</dbReference>
<keyword evidence="2" id="KW-0677">Repeat</keyword>
<feature type="domain" description="C2H2-type" evidence="6">
    <location>
        <begin position="102"/>
        <end position="131"/>
    </location>
</feature>
<dbReference type="PROSITE" id="PS00028">
    <property type="entry name" value="ZINC_FINGER_C2H2_1"/>
    <property type="match status" value="2"/>
</dbReference>
<evidence type="ECO:0000256" key="1">
    <source>
        <dbReference type="ARBA" id="ARBA00022723"/>
    </source>
</evidence>
<reference evidence="7 8" key="1">
    <citation type="submission" date="2014-06" db="EMBL/GenBank/DDBJ databases">
        <authorList>
            <consortium name="DOE Joint Genome Institute"/>
            <person name="Kuo A."/>
            <person name="Kohler A."/>
            <person name="Nagy L.G."/>
            <person name="Floudas D."/>
            <person name="Copeland A."/>
            <person name="Barry K.W."/>
            <person name="Cichocki N."/>
            <person name="Veneault-Fourrey C."/>
            <person name="LaButti K."/>
            <person name="Lindquist E.A."/>
            <person name="Lipzen A."/>
            <person name="Lundell T."/>
            <person name="Morin E."/>
            <person name="Murat C."/>
            <person name="Sun H."/>
            <person name="Tunlid A."/>
            <person name="Henrissat B."/>
            <person name="Grigoriev I.V."/>
            <person name="Hibbett D.S."/>
            <person name="Martin F."/>
            <person name="Nordberg H.P."/>
            <person name="Cantor M.N."/>
            <person name="Hua S.X."/>
        </authorList>
    </citation>
    <scope>NUCLEOTIDE SEQUENCE [LARGE SCALE GENOMIC DNA]</scope>
    <source>
        <strain evidence="7 8">ATCC 200175</strain>
    </source>
</reference>
<sequence length="286" mass="33786">MVECERCDRYFPYSQSYNQHLRDSPNHHLCDDCDRDFATWQGLKEHYVQSPYHHYCQYCNDHFPNHHALVAHYDDEHYYCNSCDKVFKNEFGLHEHNRQIHHYCTECKRVFLSESNLRSHMNSSVHRPRDVQCPFRGCEQSFVRKSALILHLESGSCRSGADRRMVDQYVREVDRNNVITDPSRLLTAGDDITYTATQRSWNGREYECVLCHKPFRSLPDLNRHLASPRHQDKIYRCPLHTCQMTFRTLSALCQHVESERCGVIRFRAAQDAMDGLLRRVGRITSA</sequence>
<feature type="domain" description="C2H2-type" evidence="6">
    <location>
        <begin position="78"/>
        <end position="101"/>
    </location>
</feature>
<protein>
    <recommendedName>
        <fullName evidence="6">C2H2-type domain-containing protein</fullName>
    </recommendedName>
</protein>
<dbReference type="InterPro" id="IPR013087">
    <property type="entry name" value="Znf_C2H2_type"/>
</dbReference>
<evidence type="ECO:0000256" key="3">
    <source>
        <dbReference type="ARBA" id="ARBA00022771"/>
    </source>
</evidence>
<dbReference type="Gene3D" id="3.30.160.60">
    <property type="entry name" value="Classic Zinc Finger"/>
    <property type="match status" value="3"/>
</dbReference>
<evidence type="ECO:0000256" key="4">
    <source>
        <dbReference type="ARBA" id="ARBA00022833"/>
    </source>
</evidence>
<keyword evidence="4" id="KW-0862">Zinc</keyword>
<dbReference type="SUPFAM" id="SSF57667">
    <property type="entry name" value="beta-beta-alpha zinc fingers"/>
    <property type="match status" value="3"/>
</dbReference>
<dbReference type="Pfam" id="PF12171">
    <property type="entry name" value="zf-C2H2_jaz"/>
    <property type="match status" value="1"/>
</dbReference>
<dbReference type="InterPro" id="IPR036236">
    <property type="entry name" value="Znf_C2H2_sf"/>
</dbReference>
<evidence type="ECO:0000259" key="6">
    <source>
        <dbReference type="PROSITE" id="PS50157"/>
    </source>
</evidence>
<evidence type="ECO:0000313" key="7">
    <source>
        <dbReference type="EMBL" id="KIJ09922.1"/>
    </source>
</evidence>
<dbReference type="PANTHER" id="PTHR24409">
    <property type="entry name" value="ZINC FINGER PROTEIN 142"/>
    <property type="match status" value="1"/>
</dbReference>
<dbReference type="Proteomes" id="UP000053647">
    <property type="component" value="Unassembled WGS sequence"/>
</dbReference>
<keyword evidence="1" id="KW-0479">Metal-binding</keyword>
<dbReference type="AlphaFoldDB" id="A0A0C9TQ63"/>
<dbReference type="GO" id="GO:0008270">
    <property type="term" value="F:zinc ion binding"/>
    <property type="evidence" value="ECO:0007669"/>
    <property type="project" value="UniProtKB-KW"/>
</dbReference>
<dbReference type="SMART" id="SM00355">
    <property type="entry name" value="ZnF_C2H2"/>
    <property type="match status" value="8"/>
</dbReference>
<dbReference type="EMBL" id="KN819425">
    <property type="protein sequence ID" value="KIJ09922.1"/>
    <property type="molecule type" value="Genomic_DNA"/>
</dbReference>
<dbReference type="PANTHER" id="PTHR24409:SF295">
    <property type="entry name" value="AZ2-RELATED"/>
    <property type="match status" value="1"/>
</dbReference>
<dbReference type="HOGENOM" id="CLU_075838_1_1_1"/>
<dbReference type="OrthoDB" id="6077919at2759"/>
<reference evidence="8" key="2">
    <citation type="submission" date="2015-01" db="EMBL/GenBank/DDBJ databases">
        <title>Evolutionary Origins and Diversification of the Mycorrhizal Mutualists.</title>
        <authorList>
            <consortium name="DOE Joint Genome Institute"/>
            <consortium name="Mycorrhizal Genomics Consortium"/>
            <person name="Kohler A."/>
            <person name="Kuo A."/>
            <person name="Nagy L.G."/>
            <person name="Floudas D."/>
            <person name="Copeland A."/>
            <person name="Barry K.W."/>
            <person name="Cichocki N."/>
            <person name="Veneault-Fourrey C."/>
            <person name="LaButti K."/>
            <person name="Lindquist E.A."/>
            <person name="Lipzen A."/>
            <person name="Lundell T."/>
            <person name="Morin E."/>
            <person name="Murat C."/>
            <person name="Riley R."/>
            <person name="Ohm R."/>
            <person name="Sun H."/>
            <person name="Tunlid A."/>
            <person name="Henrissat B."/>
            <person name="Grigoriev I.V."/>
            <person name="Hibbett D.S."/>
            <person name="Martin F."/>
        </authorList>
    </citation>
    <scope>NUCLEOTIDE SEQUENCE [LARGE SCALE GENOMIC DNA]</scope>
    <source>
        <strain evidence="8">ATCC 200175</strain>
    </source>
</reference>
<name>A0A0C9TQ63_PAXIN</name>
<gene>
    <name evidence="7" type="ORF">PAXINDRAFT_172291</name>
</gene>
<keyword evidence="8" id="KW-1185">Reference proteome</keyword>
<dbReference type="GO" id="GO:0000977">
    <property type="term" value="F:RNA polymerase II transcription regulatory region sequence-specific DNA binding"/>
    <property type="evidence" value="ECO:0007669"/>
    <property type="project" value="TreeGrafter"/>
</dbReference>
<dbReference type="PROSITE" id="PS50157">
    <property type="entry name" value="ZINC_FINGER_C2H2_2"/>
    <property type="match status" value="3"/>
</dbReference>
<dbReference type="GO" id="GO:0000981">
    <property type="term" value="F:DNA-binding transcription factor activity, RNA polymerase II-specific"/>
    <property type="evidence" value="ECO:0007669"/>
    <property type="project" value="TreeGrafter"/>
</dbReference>
<organism evidence="7 8">
    <name type="scientific">Paxillus involutus ATCC 200175</name>
    <dbReference type="NCBI Taxonomy" id="664439"/>
    <lineage>
        <taxon>Eukaryota</taxon>
        <taxon>Fungi</taxon>
        <taxon>Dikarya</taxon>
        <taxon>Basidiomycota</taxon>
        <taxon>Agaricomycotina</taxon>
        <taxon>Agaricomycetes</taxon>
        <taxon>Agaricomycetidae</taxon>
        <taxon>Boletales</taxon>
        <taxon>Paxilineae</taxon>
        <taxon>Paxillaceae</taxon>
        <taxon>Paxillus</taxon>
    </lineage>
</organism>